<feature type="region of interest" description="Disordered" evidence="1">
    <location>
        <begin position="20"/>
        <end position="95"/>
    </location>
</feature>
<evidence type="ECO:0000256" key="1">
    <source>
        <dbReference type="SAM" id="MobiDB-lite"/>
    </source>
</evidence>
<comment type="caution">
    <text evidence="2">The sequence shown here is derived from an EMBL/GenBank/DDBJ whole genome shotgun (WGS) entry which is preliminary data.</text>
</comment>
<proteinExistence type="predicted"/>
<organism evidence="2 3">
    <name type="scientific">Saguinus oedipus</name>
    <name type="common">Cotton-top tamarin</name>
    <name type="synonym">Oedipomidas oedipus</name>
    <dbReference type="NCBI Taxonomy" id="9490"/>
    <lineage>
        <taxon>Eukaryota</taxon>
        <taxon>Metazoa</taxon>
        <taxon>Chordata</taxon>
        <taxon>Craniata</taxon>
        <taxon>Vertebrata</taxon>
        <taxon>Euteleostomi</taxon>
        <taxon>Mammalia</taxon>
        <taxon>Eutheria</taxon>
        <taxon>Euarchontoglires</taxon>
        <taxon>Primates</taxon>
        <taxon>Haplorrhini</taxon>
        <taxon>Platyrrhini</taxon>
        <taxon>Cebidae</taxon>
        <taxon>Callitrichinae</taxon>
        <taxon>Saguinus</taxon>
    </lineage>
</organism>
<protein>
    <submittedName>
        <fullName evidence="2">Uncharacterized protein</fullName>
    </submittedName>
</protein>
<keyword evidence="3" id="KW-1185">Reference proteome</keyword>
<gene>
    <name evidence="2" type="ORF">P7K49_029657</name>
</gene>
<evidence type="ECO:0000313" key="3">
    <source>
        <dbReference type="Proteomes" id="UP001266305"/>
    </source>
</evidence>
<sequence>MFPSDVVSTLDEGAVIALGDITPAAPPPAETPQHHSTYHNLRGSIRPSHSGQPPPPTKKLRCFQSQSQLQAKPSSQGAPSKAGKPDRACAPLPAPSLHVRTADRWPTVLSVRVQGPRARNIDVSLSPVLRSRPPSVGVGRVFTTFPERGRHPEVPATLAPVLCEDCVPTWERSAEARAAREPWDAKSLARRNTHEDTLWLAELRANRGCSSGASEGC</sequence>
<dbReference type="Proteomes" id="UP001266305">
    <property type="component" value="Unassembled WGS sequence"/>
</dbReference>
<feature type="compositionally biased region" description="Polar residues" evidence="1">
    <location>
        <begin position="63"/>
        <end position="78"/>
    </location>
</feature>
<accession>A0ABQ9U924</accession>
<name>A0ABQ9U924_SAGOE</name>
<evidence type="ECO:0000313" key="2">
    <source>
        <dbReference type="EMBL" id="KAK2093128.1"/>
    </source>
</evidence>
<dbReference type="EMBL" id="JASSZA010000015">
    <property type="protein sequence ID" value="KAK2093128.1"/>
    <property type="molecule type" value="Genomic_DNA"/>
</dbReference>
<reference evidence="2 3" key="1">
    <citation type="submission" date="2023-05" db="EMBL/GenBank/DDBJ databases">
        <title>B98-5 Cell Line De Novo Hybrid Assembly: An Optical Mapping Approach.</title>
        <authorList>
            <person name="Kananen K."/>
            <person name="Auerbach J.A."/>
            <person name="Kautto E."/>
            <person name="Blachly J.S."/>
        </authorList>
    </citation>
    <scope>NUCLEOTIDE SEQUENCE [LARGE SCALE GENOMIC DNA]</scope>
    <source>
        <strain evidence="2">B95-8</strain>
        <tissue evidence="2">Cell line</tissue>
    </source>
</reference>